<keyword evidence="6" id="KW-0482">Metalloprotease</keyword>
<dbReference type="GO" id="GO:0031012">
    <property type="term" value="C:extracellular matrix"/>
    <property type="evidence" value="ECO:0007669"/>
    <property type="project" value="InterPro"/>
</dbReference>
<dbReference type="OrthoDB" id="406838at2759"/>
<dbReference type="InterPro" id="IPR021190">
    <property type="entry name" value="Pept_M10A"/>
</dbReference>
<dbReference type="InterPro" id="IPR003599">
    <property type="entry name" value="Ig_sub"/>
</dbReference>
<dbReference type="InterPro" id="IPR002477">
    <property type="entry name" value="Peptidoglycan-bd-like"/>
</dbReference>
<comment type="cofactor">
    <cofactor evidence="8">
        <name>Ca(2+)</name>
        <dbReference type="ChEBI" id="CHEBI:29108"/>
    </cofactor>
    <text evidence="8">Can bind about 5 Ca(2+) ions per subunit.</text>
</comment>
<dbReference type="SUPFAM" id="SSF48726">
    <property type="entry name" value="Immunoglobulin"/>
    <property type="match status" value="2"/>
</dbReference>
<evidence type="ECO:0000256" key="4">
    <source>
        <dbReference type="ARBA" id="ARBA00022801"/>
    </source>
</evidence>
<dbReference type="SMART" id="SM00235">
    <property type="entry name" value="ZnMc"/>
    <property type="match status" value="1"/>
</dbReference>
<keyword evidence="3 8" id="KW-0479">Metal-binding</keyword>
<keyword evidence="2" id="KW-0645">Protease</keyword>
<evidence type="ECO:0000259" key="10">
    <source>
        <dbReference type="PROSITE" id="PS50835"/>
    </source>
</evidence>
<evidence type="ECO:0000256" key="3">
    <source>
        <dbReference type="ARBA" id="ARBA00022723"/>
    </source>
</evidence>
<feature type="binding site" evidence="8">
    <location>
        <position position="205"/>
    </location>
    <ligand>
        <name>Zn(2+)</name>
        <dbReference type="ChEBI" id="CHEBI:29105"/>
        <label>1</label>
    </ligand>
</feature>
<dbReference type="PRINTS" id="PR00138">
    <property type="entry name" value="MATRIXIN"/>
</dbReference>
<evidence type="ECO:0000256" key="5">
    <source>
        <dbReference type="ARBA" id="ARBA00022833"/>
    </source>
</evidence>
<evidence type="ECO:0000256" key="9">
    <source>
        <dbReference type="SAM" id="SignalP"/>
    </source>
</evidence>
<feature type="binding site" evidence="8">
    <location>
        <position position="210"/>
    </location>
    <ligand>
        <name>Ca(2+)</name>
        <dbReference type="ChEBI" id="CHEBI:29108"/>
        <label>1</label>
    </ligand>
</feature>
<keyword evidence="5 8" id="KW-0862">Zinc</keyword>
<feature type="binding site" evidence="8">
    <location>
        <position position="203"/>
    </location>
    <ligand>
        <name>Ca(2+)</name>
        <dbReference type="ChEBI" id="CHEBI:29108"/>
        <label>2</label>
    </ligand>
</feature>
<dbReference type="GO" id="GO:0005615">
    <property type="term" value="C:extracellular space"/>
    <property type="evidence" value="ECO:0007669"/>
    <property type="project" value="TreeGrafter"/>
</dbReference>
<comment type="similarity">
    <text evidence="1">Belongs to the peptidase M10A family.</text>
</comment>
<dbReference type="GO" id="GO:0004222">
    <property type="term" value="F:metalloendopeptidase activity"/>
    <property type="evidence" value="ECO:0007669"/>
    <property type="project" value="InterPro"/>
</dbReference>
<dbReference type="EC" id="3.4.24.80" evidence="11"/>
<dbReference type="Pfam" id="PF01471">
    <property type="entry name" value="PG_binding_1"/>
    <property type="match status" value="1"/>
</dbReference>
<evidence type="ECO:0000256" key="8">
    <source>
        <dbReference type="PIRSR" id="PIRSR621190-2"/>
    </source>
</evidence>
<dbReference type="GO" id="GO:0006508">
    <property type="term" value="P:proteolysis"/>
    <property type="evidence" value="ECO:0007669"/>
    <property type="project" value="UniProtKB-KW"/>
</dbReference>
<feature type="binding site" evidence="8">
    <location>
        <position position="180"/>
    </location>
    <ligand>
        <name>Zn(2+)</name>
        <dbReference type="ChEBI" id="CHEBI:29105"/>
        <label>1</label>
    </ligand>
</feature>
<dbReference type="PANTHER" id="PTHR10201">
    <property type="entry name" value="MATRIX METALLOPROTEINASE"/>
    <property type="match status" value="1"/>
</dbReference>
<feature type="binding site" evidence="8">
    <location>
        <position position="230"/>
    </location>
    <ligand>
        <name>Zn(2+)</name>
        <dbReference type="ChEBI" id="CHEBI:29105"/>
        <label>2</label>
        <note>catalytic</note>
    </ligand>
</feature>
<dbReference type="GO" id="GO:0030574">
    <property type="term" value="P:collagen catabolic process"/>
    <property type="evidence" value="ECO:0007669"/>
    <property type="project" value="TreeGrafter"/>
</dbReference>
<evidence type="ECO:0000256" key="7">
    <source>
        <dbReference type="PIRSR" id="PIRSR621190-1"/>
    </source>
</evidence>
<sequence length="599" mass="68859">MKLLFVVNALLLLEISKAAPIRPFQDETSFKEAIQAKNADVFFMRFGYMKNITTRTRHVNKAVKRKEAIRKFQQFNGMNITGELDQETIEKIKQPRCGVADFNESSRDRPLQFNAQAYQWSKRRITWKLTGYTNQLSNSTQKSAFECALKKWSDVTPLIFENTDSFPDIEILFARGNHGDGPYNAFDGPGRVLAHAFYPTDGDTHFDEDETWIFRSGKGTDLEVVYVAAHEFGHALVLGHSQNTASLMAPFYKRMDHGWQLHQDDITGIQSLYEKTTENRFVTESSMVVMVCPFNAENGRLTWRGPPNLYPYSINNQMNATIFKSHDLKLIDNFRSGDYTLVIRNFIAFHVGRYQCETTKNKVAFRHRFNLFLKDTNAIEMKPSEIDCTNLSKVVIKCILKEQNISTWKSTWTHKYNGQLIRHPGSSVNRFISTMTIDACSFHDRGIYTCSWHSDIARYNSSATVEVLSKPVLVDKSADIKDELGFVIFKIWFYSNPNPFQLKWFDNDQVLNGQIDAKHGFRETTLVIPVFGTQVNITGYSVFLQINHTLLSNSLVFQCHIENTLGFINVVFDELNTSEFDEDMYSSSTKEMFSVPESM</sequence>
<feature type="binding site" evidence="8">
    <location>
        <position position="188"/>
    </location>
    <ligand>
        <name>Ca(2+)</name>
        <dbReference type="ChEBI" id="CHEBI:29108"/>
        <label>3</label>
    </ligand>
</feature>
<feature type="signal peptide" evidence="9">
    <location>
        <begin position="1"/>
        <end position="18"/>
    </location>
</feature>
<keyword evidence="4 11" id="KW-0378">Hydrolase</keyword>
<comment type="caution">
    <text evidence="11">The sequence shown here is derived from an EMBL/GenBank/DDBJ whole genome shotgun (WGS) entry which is preliminary data.</text>
</comment>
<dbReference type="Gene3D" id="2.60.40.10">
    <property type="entry name" value="Immunoglobulins"/>
    <property type="match status" value="2"/>
</dbReference>
<feature type="binding site" description="in inhibited form" evidence="8">
    <location>
        <position position="97"/>
    </location>
    <ligand>
        <name>Zn(2+)</name>
        <dbReference type="ChEBI" id="CHEBI:29105"/>
        <label>2</label>
        <note>catalytic</note>
    </ligand>
</feature>
<feature type="active site" evidence="7">
    <location>
        <position position="231"/>
    </location>
</feature>
<dbReference type="SUPFAM" id="SSF55486">
    <property type="entry name" value="Metalloproteases ('zincins'), catalytic domain"/>
    <property type="match status" value="1"/>
</dbReference>
<evidence type="ECO:0000256" key="2">
    <source>
        <dbReference type="ARBA" id="ARBA00022670"/>
    </source>
</evidence>
<comment type="cofactor">
    <cofactor evidence="8">
        <name>Zn(2+)</name>
        <dbReference type="ChEBI" id="CHEBI:29105"/>
    </cofactor>
    <text evidence="8">Binds 2 Zn(2+) ions per subunit.</text>
</comment>
<protein>
    <submittedName>
        <fullName evidence="11">Matrix metalloproteinase-14 (Membrane-inserted)</fullName>
        <ecNumber evidence="11">3.4.24.80</ecNumber>
    </submittedName>
</protein>
<keyword evidence="12" id="KW-1185">Reference proteome</keyword>
<feature type="domain" description="Ig-like" evidence="10">
    <location>
        <begin position="392"/>
        <end position="466"/>
    </location>
</feature>
<dbReference type="GO" id="GO:0030198">
    <property type="term" value="P:extracellular matrix organization"/>
    <property type="evidence" value="ECO:0007669"/>
    <property type="project" value="TreeGrafter"/>
</dbReference>
<name>A0A8B6HSP1_MYTGA</name>
<dbReference type="FunFam" id="3.40.390.10:FF:000091">
    <property type="entry name" value="Matrix metalloproteinase-16-like Protein"/>
    <property type="match status" value="1"/>
</dbReference>
<organism evidence="11 12">
    <name type="scientific">Mytilus galloprovincialis</name>
    <name type="common">Mediterranean mussel</name>
    <dbReference type="NCBI Taxonomy" id="29158"/>
    <lineage>
        <taxon>Eukaryota</taxon>
        <taxon>Metazoa</taxon>
        <taxon>Spiralia</taxon>
        <taxon>Lophotrochozoa</taxon>
        <taxon>Mollusca</taxon>
        <taxon>Bivalvia</taxon>
        <taxon>Autobranchia</taxon>
        <taxon>Pteriomorphia</taxon>
        <taxon>Mytilida</taxon>
        <taxon>Mytiloidea</taxon>
        <taxon>Mytilidae</taxon>
        <taxon>Mytilinae</taxon>
        <taxon>Mytilus</taxon>
    </lineage>
</organism>
<feature type="binding site" evidence="8">
    <location>
        <position position="210"/>
    </location>
    <ligand>
        <name>Ca(2+)</name>
        <dbReference type="ChEBI" id="CHEBI:29108"/>
        <label>3</label>
    </ligand>
</feature>
<proteinExistence type="inferred from homology"/>
<feature type="binding site" evidence="8">
    <location>
        <position position="207"/>
    </location>
    <ligand>
        <name>Ca(2+)</name>
        <dbReference type="ChEBI" id="CHEBI:29108"/>
        <label>3</label>
    </ligand>
</feature>
<dbReference type="SUPFAM" id="SSF47090">
    <property type="entry name" value="PGBD-like"/>
    <property type="match status" value="1"/>
</dbReference>
<dbReference type="InterPro" id="IPR036179">
    <property type="entry name" value="Ig-like_dom_sf"/>
</dbReference>
<dbReference type="EMBL" id="UYJE01010496">
    <property type="protein sequence ID" value="VDI83684.1"/>
    <property type="molecule type" value="Genomic_DNA"/>
</dbReference>
<evidence type="ECO:0000313" key="12">
    <source>
        <dbReference type="Proteomes" id="UP000596742"/>
    </source>
</evidence>
<feature type="binding site" evidence="8">
    <location>
        <position position="195"/>
    </location>
    <ligand>
        <name>Zn(2+)</name>
        <dbReference type="ChEBI" id="CHEBI:29105"/>
        <label>1</label>
    </ligand>
</feature>
<dbReference type="InterPro" id="IPR006026">
    <property type="entry name" value="Peptidase_Metallo"/>
</dbReference>
<dbReference type="InterPro" id="IPR007110">
    <property type="entry name" value="Ig-like_dom"/>
</dbReference>
<dbReference type="AlphaFoldDB" id="A0A8B6HSP1"/>
<dbReference type="InterPro" id="IPR036365">
    <property type="entry name" value="PGBD-like_sf"/>
</dbReference>
<gene>
    <name evidence="11" type="ORF">MGAL_10B089336</name>
</gene>
<evidence type="ECO:0000256" key="6">
    <source>
        <dbReference type="ARBA" id="ARBA00023049"/>
    </source>
</evidence>
<dbReference type="SMART" id="SM00409">
    <property type="entry name" value="IG"/>
    <property type="match status" value="2"/>
</dbReference>
<dbReference type="InterPro" id="IPR001818">
    <property type="entry name" value="Pept_M10_metallopeptidase"/>
</dbReference>
<dbReference type="Gene3D" id="3.40.390.10">
    <property type="entry name" value="Collagenase (Catalytic Domain)"/>
    <property type="match status" value="1"/>
</dbReference>
<keyword evidence="8" id="KW-0106">Calcium</keyword>
<dbReference type="Proteomes" id="UP000596742">
    <property type="component" value="Unassembled WGS sequence"/>
</dbReference>
<feature type="binding site" evidence="8">
    <location>
        <position position="234"/>
    </location>
    <ligand>
        <name>Zn(2+)</name>
        <dbReference type="ChEBI" id="CHEBI:29105"/>
        <label>2</label>
        <note>catalytic</note>
    </ligand>
</feature>
<dbReference type="Pfam" id="PF00413">
    <property type="entry name" value="Peptidase_M10"/>
    <property type="match status" value="1"/>
</dbReference>
<dbReference type="InterPro" id="IPR024079">
    <property type="entry name" value="MetalloPept_cat_dom_sf"/>
</dbReference>
<feature type="binding site" evidence="8">
    <location>
        <position position="178"/>
    </location>
    <ligand>
        <name>Zn(2+)</name>
        <dbReference type="ChEBI" id="CHEBI:29105"/>
        <label>1</label>
    </ligand>
</feature>
<feature type="binding site" evidence="8">
    <location>
        <position position="168"/>
    </location>
    <ligand>
        <name>Ca(2+)</name>
        <dbReference type="ChEBI" id="CHEBI:29108"/>
        <label>2</label>
    </ligand>
</feature>
<feature type="chain" id="PRO_5033056405" evidence="9">
    <location>
        <begin position="19"/>
        <end position="599"/>
    </location>
</feature>
<dbReference type="PANTHER" id="PTHR10201:SF331">
    <property type="entry name" value="MATRIX METALLOPROTEINASE-14-LIKE ISOFORM X1"/>
    <property type="match status" value="1"/>
</dbReference>
<evidence type="ECO:0000256" key="1">
    <source>
        <dbReference type="ARBA" id="ARBA00010370"/>
    </source>
</evidence>
<keyword evidence="9" id="KW-0732">Signal</keyword>
<feature type="binding site" evidence="8">
    <location>
        <position position="187"/>
    </location>
    <ligand>
        <name>Ca(2+)</name>
        <dbReference type="ChEBI" id="CHEBI:29108"/>
        <label>3</label>
    </ligand>
</feature>
<dbReference type="InterPro" id="IPR013783">
    <property type="entry name" value="Ig-like_fold"/>
</dbReference>
<evidence type="ECO:0000313" key="11">
    <source>
        <dbReference type="EMBL" id="VDI83684.1"/>
    </source>
</evidence>
<accession>A0A8B6HSP1</accession>
<dbReference type="InterPro" id="IPR033739">
    <property type="entry name" value="M10A_MMP"/>
</dbReference>
<dbReference type="CDD" id="cd04278">
    <property type="entry name" value="ZnMc_MMP"/>
    <property type="match status" value="1"/>
</dbReference>
<feature type="binding site" evidence="8">
    <location>
        <position position="240"/>
    </location>
    <ligand>
        <name>Zn(2+)</name>
        <dbReference type="ChEBI" id="CHEBI:29105"/>
        <label>2</label>
        <note>catalytic</note>
    </ligand>
</feature>
<dbReference type="GO" id="GO:0008270">
    <property type="term" value="F:zinc ion binding"/>
    <property type="evidence" value="ECO:0007669"/>
    <property type="project" value="InterPro"/>
</dbReference>
<reference evidence="11" key="1">
    <citation type="submission" date="2018-11" db="EMBL/GenBank/DDBJ databases">
        <authorList>
            <person name="Alioto T."/>
            <person name="Alioto T."/>
        </authorList>
    </citation>
    <scope>NUCLEOTIDE SEQUENCE</scope>
</reference>
<dbReference type="PROSITE" id="PS50835">
    <property type="entry name" value="IG_LIKE"/>
    <property type="match status" value="1"/>
</dbReference>
<feature type="binding site" evidence="8">
    <location>
        <position position="248"/>
    </location>
    <ligand>
        <name>Zn(2+)</name>
        <dbReference type="ChEBI" id="CHEBI:29105"/>
        <label>2</label>
        <note>catalytic</note>
    </ligand>
</feature>